<keyword evidence="5" id="KW-1185">Reference proteome</keyword>
<comment type="caution">
    <text evidence="4">The sequence shown here is derived from an EMBL/GenBank/DDBJ whole genome shotgun (WGS) entry which is preliminary data.</text>
</comment>
<sequence length="317" mass="35255">MALKAIFDGNDKAPTPPGAKTTAINALETELFKTKQRYAFDVYFDGSGETPFVFKYSNPKTNSLVATLFNREPKANSLVTTFYNLDPYIGGYIAVNHKEKRVILVFRGADHPKAHFYTAQFPLVPFIPKGQPATPGTPPALMIHKGFKATYDAMPAEVRPTLMATLKKYPDYAFWLIGHSLGGVHASLLALELRNLPGVGDRMHVTTFGRPRIGNKAFVDYFISAKIKHDRFTIRNDIISRLGLNSMGYQSENNEVHLADDGKIYRIEGSAYETGLGNANTEYDMQSIKVHNDFLGISIWYSLKDLLGIVIAAAKKL</sequence>
<reference evidence="4" key="1">
    <citation type="submission" date="2022-07" db="EMBL/GenBank/DDBJ databases">
        <title>Phylogenomic reconstructions and comparative analyses of Kickxellomycotina fungi.</title>
        <authorList>
            <person name="Reynolds N.K."/>
            <person name="Stajich J.E."/>
            <person name="Barry K."/>
            <person name="Grigoriev I.V."/>
            <person name="Crous P."/>
            <person name="Smith M.E."/>
        </authorList>
    </citation>
    <scope>NUCLEOTIDE SEQUENCE</scope>
    <source>
        <strain evidence="4">RSA 861</strain>
    </source>
</reference>
<accession>A0A9W8ALG8</accession>
<evidence type="ECO:0000256" key="2">
    <source>
        <dbReference type="ARBA" id="ARBA00022801"/>
    </source>
</evidence>
<gene>
    <name evidence="4" type="ORF">IWQ60_001230</name>
</gene>
<protein>
    <recommendedName>
        <fullName evidence="3">Fungal lipase-type domain-containing protein</fullName>
    </recommendedName>
</protein>
<dbReference type="AlphaFoldDB" id="A0A9W8ALG8"/>
<dbReference type="Proteomes" id="UP001150569">
    <property type="component" value="Unassembled WGS sequence"/>
</dbReference>
<dbReference type="OrthoDB" id="426718at2759"/>
<dbReference type="CDD" id="cd00519">
    <property type="entry name" value="Lipase_3"/>
    <property type="match status" value="1"/>
</dbReference>
<dbReference type="EMBL" id="JANBPT010000037">
    <property type="protein sequence ID" value="KAJ1929367.1"/>
    <property type="molecule type" value="Genomic_DNA"/>
</dbReference>
<dbReference type="InterPro" id="IPR029058">
    <property type="entry name" value="AB_hydrolase_fold"/>
</dbReference>
<feature type="domain" description="Fungal lipase-type" evidence="3">
    <location>
        <begin position="104"/>
        <end position="242"/>
    </location>
</feature>
<dbReference type="GO" id="GO:0006629">
    <property type="term" value="P:lipid metabolic process"/>
    <property type="evidence" value="ECO:0007669"/>
    <property type="project" value="InterPro"/>
</dbReference>
<keyword evidence="2" id="KW-0378">Hydrolase</keyword>
<proteinExistence type="predicted"/>
<evidence type="ECO:0000313" key="4">
    <source>
        <dbReference type="EMBL" id="KAJ1929367.1"/>
    </source>
</evidence>
<dbReference type="InterPro" id="IPR002921">
    <property type="entry name" value="Fungal_lipase-type"/>
</dbReference>
<keyword evidence="1" id="KW-0732">Signal</keyword>
<dbReference type="PANTHER" id="PTHR46640:SF1">
    <property type="entry name" value="FUNGAL LIPASE-LIKE DOMAIN-CONTAINING PROTEIN-RELATED"/>
    <property type="match status" value="1"/>
</dbReference>
<name>A0A9W8ALG8_9FUNG</name>
<evidence type="ECO:0000259" key="3">
    <source>
        <dbReference type="Pfam" id="PF01764"/>
    </source>
</evidence>
<dbReference type="SUPFAM" id="SSF53474">
    <property type="entry name" value="alpha/beta-Hydrolases"/>
    <property type="match status" value="1"/>
</dbReference>
<dbReference type="InterPro" id="IPR051299">
    <property type="entry name" value="AB_hydrolase_lip/est"/>
</dbReference>
<organism evidence="4 5">
    <name type="scientific">Tieghemiomyces parasiticus</name>
    <dbReference type="NCBI Taxonomy" id="78921"/>
    <lineage>
        <taxon>Eukaryota</taxon>
        <taxon>Fungi</taxon>
        <taxon>Fungi incertae sedis</taxon>
        <taxon>Zoopagomycota</taxon>
        <taxon>Kickxellomycotina</taxon>
        <taxon>Dimargaritomycetes</taxon>
        <taxon>Dimargaritales</taxon>
        <taxon>Dimargaritaceae</taxon>
        <taxon>Tieghemiomyces</taxon>
    </lineage>
</organism>
<dbReference type="GO" id="GO:0016787">
    <property type="term" value="F:hydrolase activity"/>
    <property type="evidence" value="ECO:0007669"/>
    <property type="project" value="UniProtKB-KW"/>
</dbReference>
<dbReference type="PANTHER" id="PTHR46640">
    <property type="entry name" value="TRIACYLGLYCEROL LIPASE, PUTATIVE (AFU_ORTHOLOGUE AFUA_6G06510)-RELATED"/>
    <property type="match status" value="1"/>
</dbReference>
<dbReference type="Pfam" id="PF01764">
    <property type="entry name" value="Lipase_3"/>
    <property type="match status" value="1"/>
</dbReference>
<evidence type="ECO:0000256" key="1">
    <source>
        <dbReference type="ARBA" id="ARBA00022729"/>
    </source>
</evidence>
<dbReference type="Gene3D" id="3.40.50.1820">
    <property type="entry name" value="alpha/beta hydrolase"/>
    <property type="match status" value="1"/>
</dbReference>
<evidence type="ECO:0000313" key="5">
    <source>
        <dbReference type="Proteomes" id="UP001150569"/>
    </source>
</evidence>